<dbReference type="PANTHER" id="PTHR33885">
    <property type="entry name" value="PHAGE SHOCK PROTEIN C"/>
    <property type="match status" value="1"/>
</dbReference>
<evidence type="ECO:0000256" key="2">
    <source>
        <dbReference type="ARBA" id="ARBA00022475"/>
    </source>
</evidence>
<keyword evidence="5 6" id="KW-0472">Membrane</keyword>
<evidence type="ECO:0000259" key="7">
    <source>
        <dbReference type="Pfam" id="PF04024"/>
    </source>
</evidence>
<sequence>MNHTINVSIAGVAFVLDSEGYELLKDYLVRIEVAYKDDPDGAEILSDIEARVSELILNRQSSDMIVSPELIREIIGQLGWPDGVTAQGPAGGAEIPENGADNAISRRLYRNPDGAKLGGVCNGLATYFRVDPTLVRLLFCSPLLILVVISVIPVVNALCGFFGSLIGVSSLLYLILWFAIPKARTPRQRLEMTGERITASSIRRNISADLNDARPSPRNERTASVFSELLYVTGRVLLFCIKAFLLLIGAVLGLVVLGLVVGLVAVLVGGAAVGFPFALAGGSLLIPVLIVLGIVLPLGIVVYLLLKLVFNLRSRRTTLSVLFGIWVLILIFLGVYLVKNYERIEEAFDRGDVEWYFNKTSGWHGAGVPDDIPIRYDTVRVETVTLGDSTLRDTVRIEYYTE</sequence>
<dbReference type="GeneID" id="82891325"/>
<dbReference type="RefSeq" id="WP_187119342.1">
    <property type="nucleotide sequence ID" value="NZ_CAPH01000013.1"/>
</dbReference>
<feature type="transmembrane region" description="Helical" evidence="6">
    <location>
        <begin position="244"/>
        <end position="272"/>
    </location>
</feature>
<name>A0ABY5UXW0_9BACT</name>
<dbReference type="Pfam" id="PF04024">
    <property type="entry name" value="PspC"/>
    <property type="match status" value="1"/>
</dbReference>
<dbReference type="InterPro" id="IPR052027">
    <property type="entry name" value="PspC"/>
</dbReference>
<gene>
    <name evidence="8" type="ORF">NQ491_06285</name>
</gene>
<reference evidence="8" key="1">
    <citation type="journal article" date="2022" name="Cell">
        <title>Design, construction, and in vivo augmentation of a complex gut microbiome.</title>
        <authorList>
            <person name="Cheng A.G."/>
            <person name="Ho P.Y."/>
            <person name="Aranda-Diaz A."/>
            <person name="Jain S."/>
            <person name="Yu F.B."/>
            <person name="Meng X."/>
            <person name="Wang M."/>
            <person name="Iakiviak M."/>
            <person name="Nagashima K."/>
            <person name="Zhao A."/>
            <person name="Murugkar P."/>
            <person name="Patil A."/>
            <person name="Atabakhsh K."/>
            <person name="Weakley A."/>
            <person name="Yan J."/>
            <person name="Brumbaugh A.R."/>
            <person name="Higginbottom S."/>
            <person name="Dimas A."/>
            <person name="Shiver A.L."/>
            <person name="Deutschbauer A."/>
            <person name="Neff N."/>
            <person name="Sonnenburg J.L."/>
            <person name="Huang K.C."/>
            <person name="Fischbach M.A."/>
        </authorList>
    </citation>
    <scope>NUCLEOTIDE SEQUENCE</scope>
    <source>
        <strain evidence="8">AP11</strain>
    </source>
</reference>
<evidence type="ECO:0000256" key="4">
    <source>
        <dbReference type="ARBA" id="ARBA00022989"/>
    </source>
</evidence>
<feature type="transmembrane region" description="Helical" evidence="6">
    <location>
        <begin position="134"/>
        <end position="155"/>
    </location>
</feature>
<evidence type="ECO:0000256" key="5">
    <source>
        <dbReference type="ARBA" id="ARBA00023136"/>
    </source>
</evidence>
<keyword evidence="2" id="KW-1003">Cell membrane</keyword>
<dbReference type="InterPro" id="IPR007168">
    <property type="entry name" value="Phageshock_PspC_N"/>
</dbReference>
<feature type="transmembrane region" description="Helical" evidence="6">
    <location>
        <begin position="284"/>
        <end position="306"/>
    </location>
</feature>
<evidence type="ECO:0000256" key="1">
    <source>
        <dbReference type="ARBA" id="ARBA00004162"/>
    </source>
</evidence>
<evidence type="ECO:0000256" key="3">
    <source>
        <dbReference type="ARBA" id="ARBA00022692"/>
    </source>
</evidence>
<dbReference type="EMBL" id="CP102294">
    <property type="protein sequence ID" value="UWN56279.1"/>
    <property type="molecule type" value="Genomic_DNA"/>
</dbReference>
<evidence type="ECO:0000256" key="6">
    <source>
        <dbReference type="SAM" id="Phobius"/>
    </source>
</evidence>
<dbReference type="Proteomes" id="UP001059295">
    <property type="component" value="Chromosome"/>
</dbReference>
<feature type="domain" description="Phage shock protein PspC N-terminal" evidence="7">
    <location>
        <begin position="106"/>
        <end position="183"/>
    </location>
</feature>
<organism evidence="8 9">
    <name type="scientific">Alistipes ihumii AP11</name>
    <dbReference type="NCBI Taxonomy" id="1211813"/>
    <lineage>
        <taxon>Bacteria</taxon>
        <taxon>Pseudomonadati</taxon>
        <taxon>Bacteroidota</taxon>
        <taxon>Bacteroidia</taxon>
        <taxon>Bacteroidales</taxon>
        <taxon>Rikenellaceae</taxon>
        <taxon>Alistipes</taxon>
    </lineage>
</organism>
<feature type="transmembrane region" description="Helical" evidence="6">
    <location>
        <begin position="161"/>
        <end position="180"/>
    </location>
</feature>
<keyword evidence="9" id="KW-1185">Reference proteome</keyword>
<dbReference type="PANTHER" id="PTHR33885:SF3">
    <property type="entry name" value="PHAGE SHOCK PROTEIN C"/>
    <property type="match status" value="1"/>
</dbReference>
<proteinExistence type="predicted"/>
<comment type="subcellular location">
    <subcellularLocation>
        <location evidence="1">Cell membrane</location>
        <topology evidence="1">Single-pass membrane protein</topology>
    </subcellularLocation>
</comment>
<accession>A0ABY5UXW0</accession>
<feature type="transmembrane region" description="Helical" evidence="6">
    <location>
        <begin position="318"/>
        <end position="338"/>
    </location>
</feature>
<evidence type="ECO:0000313" key="8">
    <source>
        <dbReference type="EMBL" id="UWN56279.1"/>
    </source>
</evidence>
<evidence type="ECO:0000313" key="9">
    <source>
        <dbReference type="Proteomes" id="UP001059295"/>
    </source>
</evidence>
<keyword evidence="3 6" id="KW-0812">Transmembrane</keyword>
<keyword evidence="4 6" id="KW-1133">Transmembrane helix</keyword>
<protein>
    <submittedName>
        <fullName evidence="8">PspC domain-containing protein</fullName>
    </submittedName>
</protein>